<accession>L0GWX0</accession>
<dbReference type="InterPro" id="IPR026433">
    <property type="entry name" value="MarR_EPS"/>
</dbReference>
<evidence type="ECO:0000256" key="1">
    <source>
        <dbReference type="SAM" id="MobiDB-lite"/>
    </source>
</evidence>
<dbReference type="InterPro" id="IPR036390">
    <property type="entry name" value="WH_DNA-bd_sf"/>
</dbReference>
<reference evidence="2 3" key="1">
    <citation type="submission" date="2011-09" db="EMBL/GenBank/DDBJ databases">
        <title>Complete sequence of chromosome of Thioflavicoccus mobilis 8321.</title>
        <authorList>
            <consortium name="US DOE Joint Genome Institute"/>
            <person name="Lucas S."/>
            <person name="Han J."/>
            <person name="Lapidus A."/>
            <person name="Cheng J.-F."/>
            <person name="Goodwin L."/>
            <person name="Pitluck S."/>
            <person name="Peters L."/>
            <person name="Ovchinnikova G."/>
            <person name="Lu M."/>
            <person name="Detter J.C."/>
            <person name="Han C."/>
            <person name="Tapia R."/>
            <person name="Land M."/>
            <person name="Hauser L."/>
            <person name="Kyrpides N."/>
            <person name="Ivanova N."/>
            <person name="Pagani I."/>
            <person name="Vogl K."/>
            <person name="Liu Z."/>
            <person name="Imhoff J."/>
            <person name="Thiel V."/>
            <person name="Frigaard N.-U."/>
            <person name="Bryant D."/>
            <person name="Woyke T."/>
        </authorList>
    </citation>
    <scope>NUCLEOTIDE SEQUENCE [LARGE SCALE GENOMIC DNA]</scope>
    <source>
        <strain evidence="2 3">8321</strain>
    </source>
</reference>
<dbReference type="Pfam" id="PF13412">
    <property type="entry name" value="HTH_24"/>
    <property type="match status" value="1"/>
</dbReference>
<dbReference type="SUPFAM" id="SSF46785">
    <property type="entry name" value="Winged helix' DNA-binding domain"/>
    <property type="match status" value="1"/>
</dbReference>
<dbReference type="AlphaFoldDB" id="L0GWX0"/>
<dbReference type="Gene3D" id="1.10.10.10">
    <property type="entry name" value="Winged helix-like DNA-binding domain superfamily/Winged helix DNA-binding domain"/>
    <property type="match status" value="1"/>
</dbReference>
<evidence type="ECO:0000313" key="2">
    <source>
        <dbReference type="EMBL" id="AGA89804.1"/>
    </source>
</evidence>
<dbReference type="eggNOG" id="COG1846">
    <property type="taxonomic scope" value="Bacteria"/>
</dbReference>
<feature type="region of interest" description="Disordered" evidence="1">
    <location>
        <begin position="105"/>
        <end position="128"/>
    </location>
</feature>
<dbReference type="InterPro" id="IPR036388">
    <property type="entry name" value="WH-like_DNA-bd_sf"/>
</dbReference>
<protein>
    <submittedName>
        <fullName evidence="2">Transcriptional regulator</fullName>
    </submittedName>
</protein>
<dbReference type="Proteomes" id="UP000010816">
    <property type="component" value="Chromosome"/>
</dbReference>
<proteinExistence type="predicted"/>
<dbReference type="EMBL" id="CP003051">
    <property type="protein sequence ID" value="AGA89804.1"/>
    <property type="molecule type" value="Genomic_DNA"/>
</dbReference>
<sequence length="128" mass="14960">MKDVTDEIQYRLLRHLAANPQATQRELARILGISLGRTNYCVRALVERGWVKVQNFRKSDNKLAYSYLLTPQGIEAKARVTMRFLKRKRAEYEALKAELAELTAEVQKNDGEEPDSFWPREPNPRTRR</sequence>
<dbReference type="NCBIfam" id="TIGR04176">
    <property type="entry name" value="MarR_EPS"/>
    <property type="match status" value="1"/>
</dbReference>
<gene>
    <name evidence="2" type="ORF">Thimo_0978</name>
</gene>
<evidence type="ECO:0000313" key="3">
    <source>
        <dbReference type="Proteomes" id="UP000010816"/>
    </source>
</evidence>
<name>L0GWX0_9GAMM</name>
<dbReference type="KEGG" id="tmb:Thimo_0978"/>
<dbReference type="STRING" id="765912.Thimo_0978"/>
<dbReference type="RefSeq" id="WP_015279949.1">
    <property type="nucleotide sequence ID" value="NC_019940.1"/>
</dbReference>
<dbReference type="HOGENOM" id="CLU_147409_1_0_6"/>
<keyword evidence="3" id="KW-1185">Reference proteome</keyword>
<organism evidence="2 3">
    <name type="scientific">Thioflavicoccus mobilis 8321</name>
    <dbReference type="NCBI Taxonomy" id="765912"/>
    <lineage>
        <taxon>Bacteria</taxon>
        <taxon>Pseudomonadati</taxon>
        <taxon>Pseudomonadota</taxon>
        <taxon>Gammaproteobacteria</taxon>
        <taxon>Chromatiales</taxon>
        <taxon>Chromatiaceae</taxon>
        <taxon>Thioflavicoccus</taxon>
    </lineage>
</organism>